<dbReference type="AlphaFoldDB" id="A0AAW0CDJ7"/>
<dbReference type="EMBL" id="JAYKXP010000049">
    <property type="protein sequence ID" value="KAK7036688.1"/>
    <property type="molecule type" value="Genomic_DNA"/>
</dbReference>
<name>A0AAW0CDJ7_9AGAR</name>
<evidence type="ECO:0000313" key="2">
    <source>
        <dbReference type="Proteomes" id="UP001383192"/>
    </source>
</evidence>
<keyword evidence="2" id="KW-1185">Reference proteome</keyword>
<dbReference type="Proteomes" id="UP001383192">
    <property type="component" value="Unassembled WGS sequence"/>
</dbReference>
<sequence length="165" mass="18582">MASLDLHRGILNQEAQTVDQRGRIHVLNRENTTDTEQWYHYWRSPSPRMDWHRSPLPQALAEQSINNITRTPTVIGKRGKLVAPPKSDILLALLPNNAVNSTGLSILGSTAKKNFSDWKILWEVEEGNRWEVLFDRYRLAAGDGILSLFVVNGTEVGVLDLNVGL</sequence>
<evidence type="ECO:0000313" key="1">
    <source>
        <dbReference type="EMBL" id="KAK7036688.1"/>
    </source>
</evidence>
<organism evidence="1 2">
    <name type="scientific">Paramarasmius palmivorus</name>
    <dbReference type="NCBI Taxonomy" id="297713"/>
    <lineage>
        <taxon>Eukaryota</taxon>
        <taxon>Fungi</taxon>
        <taxon>Dikarya</taxon>
        <taxon>Basidiomycota</taxon>
        <taxon>Agaricomycotina</taxon>
        <taxon>Agaricomycetes</taxon>
        <taxon>Agaricomycetidae</taxon>
        <taxon>Agaricales</taxon>
        <taxon>Marasmiineae</taxon>
        <taxon>Marasmiaceae</taxon>
        <taxon>Paramarasmius</taxon>
    </lineage>
</organism>
<comment type="caution">
    <text evidence="1">The sequence shown here is derived from an EMBL/GenBank/DDBJ whole genome shotgun (WGS) entry which is preliminary data.</text>
</comment>
<reference evidence="1 2" key="1">
    <citation type="submission" date="2024-01" db="EMBL/GenBank/DDBJ databases">
        <title>A draft genome for a cacao thread blight-causing isolate of Paramarasmius palmivorus.</title>
        <authorList>
            <person name="Baruah I.K."/>
            <person name="Bukari Y."/>
            <person name="Amoako-Attah I."/>
            <person name="Meinhardt L.W."/>
            <person name="Bailey B.A."/>
            <person name="Cohen S.P."/>
        </authorList>
    </citation>
    <scope>NUCLEOTIDE SEQUENCE [LARGE SCALE GENOMIC DNA]</scope>
    <source>
        <strain evidence="1 2">GH-12</strain>
    </source>
</reference>
<proteinExistence type="predicted"/>
<accession>A0AAW0CDJ7</accession>
<gene>
    <name evidence="1" type="ORF">VNI00_011353</name>
</gene>
<protein>
    <submittedName>
        <fullName evidence="1">Uncharacterized protein</fullName>
    </submittedName>
</protein>